<keyword evidence="5" id="KW-0732">Signal</keyword>
<gene>
    <name evidence="7" type="ORF">NBRC116598_15340</name>
</gene>
<dbReference type="PRINTS" id="PR01021">
    <property type="entry name" value="OMPADOMAIN"/>
</dbReference>
<evidence type="ECO:0000259" key="6">
    <source>
        <dbReference type="PROSITE" id="PS51123"/>
    </source>
</evidence>
<feature type="domain" description="OmpA-like" evidence="6">
    <location>
        <begin position="53"/>
        <end position="169"/>
    </location>
</feature>
<dbReference type="CDD" id="cd07185">
    <property type="entry name" value="OmpA_C-like"/>
    <property type="match status" value="1"/>
</dbReference>
<dbReference type="InterPro" id="IPR006665">
    <property type="entry name" value="OmpA-like"/>
</dbReference>
<dbReference type="PANTHER" id="PTHR30329">
    <property type="entry name" value="STATOR ELEMENT OF FLAGELLAR MOTOR COMPLEX"/>
    <property type="match status" value="1"/>
</dbReference>
<dbReference type="SUPFAM" id="SSF103088">
    <property type="entry name" value="OmpA-like"/>
    <property type="match status" value="1"/>
</dbReference>
<feature type="signal peptide" evidence="5">
    <location>
        <begin position="1"/>
        <end position="22"/>
    </location>
</feature>
<feature type="chain" id="PRO_5046376305" evidence="5">
    <location>
        <begin position="23"/>
        <end position="209"/>
    </location>
</feature>
<dbReference type="PROSITE" id="PS51257">
    <property type="entry name" value="PROKAR_LIPOPROTEIN"/>
    <property type="match status" value="1"/>
</dbReference>
<dbReference type="EMBL" id="BAABWU010000004">
    <property type="protein sequence ID" value="GAA6196090.1"/>
    <property type="molecule type" value="Genomic_DNA"/>
</dbReference>
<accession>A0ABQ0AJR4</accession>
<dbReference type="Pfam" id="PF00691">
    <property type="entry name" value="OmpA"/>
    <property type="match status" value="1"/>
</dbReference>
<organism evidence="7 8">
    <name type="scientific">Pseudophaeobacter arcticus</name>
    <dbReference type="NCBI Taxonomy" id="385492"/>
    <lineage>
        <taxon>Bacteria</taxon>
        <taxon>Pseudomonadati</taxon>
        <taxon>Pseudomonadota</taxon>
        <taxon>Alphaproteobacteria</taxon>
        <taxon>Rhodobacterales</taxon>
        <taxon>Paracoccaceae</taxon>
        <taxon>Pseudophaeobacter</taxon>
    </lineage>
</organism>
<dbReference type="InterPro" id="IPR006664">
    <property type="entry name" value="OMP_bac"/>
</dbReference>
<keyword evidence="2 4" id="KW-0472">Membrane</keyword>
<evidence type="ECO:0000313" key="7">
    <source>
        <dbReference type="EMBL" id="GAA6196090.1"/>
    </source>
</evidence>
<comment type="subcellular location">
    <subcellularLocation>
        <location evidence="1">Cell outer membrane</location>
    </subcellularLocation>
</comment>
<evidence type="ECO:0000256" key="4">
    <source>
        <dbReference type="PROSITE-ProRule" id="PRU00473"/>
    </source>
</evidence>
<evidence type="ECO:0000256" key="1">
    <source>
        <dbReference type="ARBA" id="ARBA00004442"/>
    </source>
</evidence>
<dbReference type="RefSeq" id="WP_295447692.1">
    <property type="nucleotide sequence ID" value="NZ_BAABWU010000004.1"/>
</dbReference>
<evidence type="ECO:0000313" key="8">
    <source>
        <dbReference type="Proteomes" id="UP001441944"/>
    </source>
</evidence>
<dbReference type="Gene3D" id="3.30.1330.60">
    <property type="entry name" value="OmpA-like domain"/>
    <property type="match status" value="1"/>
</dbReference>
<protein>
    <submittedName>
        <fullName evidence="7">OmpA family protein</fullName>
    </submittedName>
</protein>
<sequence length="209" mass="23006">MIKSVAILGLFLSATACSHNQAGEPLDSSLMGAATANNTAMMRGEGEYAIQLAARFAEEVPTTINFGFNEARLDGEARAVLDRQAAWIKQFPEVRFRVYGHTDAVGGNSYNKRLGLRRARAAVNHLVSRGIDRRRLEAMVSQGESQPLILTQEPERRNRRTVTEVSGFLKRHPSVLDGKYAQIVYRDYVESAVVPTTLTAEQSLPTAGE</sequence>
<proteinExistence type="predicted"/>
<dbReference type="PROSITE" id="PS51123">
    <property type="entry name" value="OMPA_2"/>
    <property type="match status" value="1"/>
</dbReference>
<evidence type="ECO:0000256" key="3">
    <source>
        <dbReference type="ARBA" id="ARBA00023237"/>
    </source>
</evidence>
<name>A0ABQ0AJR4_9RHOB</name>
<evidence type="ECO:0000256" key="5">
    <source>
        <dbReference type="SAM" id="SignalP"/>
    </source>
</evidence>
<evidence type="ECO:0000256" key="2">
    <source>
        <dbReference type="ARBA" id="ARBA00023136"/>
    </source>
</evidence>
<reference evidence="7 8" key="1">
    <citation type="submission" date="2024-04" db="EMBL/GenBank/DDBJ databases">
        <title>Draft genome sequence of Pseudophaeobacter arcticus NBRC 116598.</title>
        <authorList>
            <person name="Miyakawa T."/>
            <person name="Kusuya Y."/>
            <person name="Miura T."/>
        </authorList>
    </citation>
    <scope>NUCLEOTIDE SEQUENCE [LARGE SCALE GENOMIC DNA]</scope>
    <source>
        <strain evidence="7 8">SU-CL00105</strain>
    </source>
</reference>
<keyword evidence="8" id="KW-1185">Reference proteome</keyword>
<dbReference type="InterPro" id="IPR050330">
    <property type="entry name" value="Bact_OuterMem_StrucFunc"/>
</dbReference>
<keyword evidence="3" id="KW-0998">Cell outer membrane</keyword>
<dbReference type="Proteomes" id="UP001441944">
    <property type="component" value="Unassembled WGS sequence"/>
</dbReference>
<dbReference type="PANTHER" id="PTHR30329:SF21">
    <property type="entry name" value="LIPOPROTEIN YIAD-RELATED"/>
    <property type="match status" value="1"/>
</dbReference>
<dbReference type="InterPro" id="IPR036737">
    <property type="entry name" value="OmpA-like_sf"/>
</dbReference>
<comment type="caution">
    <text evidence="7">The sequence shown here is derived from an EMBL/GenBank/DDBJ whole genome shotgun (WGS) entry which is preliminary data.</text>
</comment>